<reference evidence="3" key="1">
    <citation type="submission" date="2015-09" db="EMBL/GenBank/DDBJ databases">
        <authorList>
            <consortium name="Pathogen Informatics"/>
        </authorList>
    </citation>
    <scope>NUCLEOTIDE SEQUENCE [LARGE SCALE GENOMIC DNA]</scope>
    <source>
        <strain evidence="3">Lake Konstanz</strain>
    </source>
</reference>
<dbReference type="Proteomes" id="UP000051952">
    <property type="component" value="Unassembled WGS sequence"/>
</dbReference>
<organism evidence="2 3">
    <name type="scientific">Bodo saltans</name>
    <name type="common">Flagellated protozoan</name>
    <dbReference type="NCBI Taxonomy" id="75058"/>
    <lineage>
        <taxon>Eukaryota</taxon>
        <taxon>Discoba</taxon>
        <taxon>Euglenozoa</taxon>
        <taxon>Kinetoplastea</taxon>
        <taxon>Metakinetoplastina</taxon>
        <taxon>Eubodonida</taxon>
        <taxon>Bodonidae</taxon>
        <taxon>Bodo</taxon>
    </lineage>
</organism>
<feature type="region of interest" description="Disordered" evidence="1">
    <location>
        <begin position="136"/>
        <end position="165"/>
    </location>
</feature>
<sequence>MISVVQLTQLLLRKQWRRLMPQGDEYTIHSKQKNSTKKSGSGNEILRDMMKDDDDLDFEEIDLFDSAALKSGGGVTSSQSILINEEEEGEATFWDENGVALGFAVPPPLSSALELEEAHHNNSHFYEEGVIRSGDKNSSFSSSLDPAAGNNHPSRHTTFMFNSSQ</sequence>
<gene>
    <name evidence="2" type="ORF">BSAL_39355</name>
</gene>
<name>A0A0S4JUK6_BODSA</name>
<evidence type="ECO:0000256" key="1">
    <source>
        <dbReference type="SAM" id="MobiDB-lite"/>
    </source>
</evidence>
<keyword evidence="3" id="KW-1185">Reference proteome</keyword>
<dbReference type="EMBL" id="CYKH01002086">
    <property type="protein sequence ID" value="CUG92786.1"/>
    <property type="molecule type" value="Genomic_DNA"/>
</dbReference>
<protein>
    <submittedName>
        <fullName evidence="2">Uncharacterized protein</fullName>
    </submittedName>
</protein>
<evidence type="ECO:0000313" key="3">
    <source>
        <dbReference type="Proteomes" id="UP000051952"/>
    </source>
</evidence>
<feature type="compositionally biased region" description="Polar residues" evidence="1">
    <location>
        <begin position="156"/>
        <end position="165"/>
    </location>
</feature>
<dbReference type="VEuPathDB" id="TriTrypDB:BSAL_39355"/>
<dbReference type="AlphaFoldDB" id="A0A0S4JUK6"/>
<proteinExistence type="predicted"/>
<accession>A0A0S4JUK6</accession>
<evidence type="ECO:0000313" key="2">
    <source>
        <dbReference type="EMBL" id="CUG92786.1"/>
    </source>
</evidence>